<evidence type="ECO:0000256" key="6">
    <source>
        <dbReference type="ARBA" id="ARBA00048348"/>
    </source>
</evidence>
<comment type="caution">
    <text evidence="9">The sequence shown here is derived from an EMBL/GenBank/DDBJ whole genome shotgun (WGS) entry which is preliminary data.</text>
</comment>
<dbReference type="AlphaFoldDB" id="A0A316AGX4"/>
<feature type="binding site" evidence="7">
    <location>
        <position position="131"/>
    </location>
    <ligand>
        <name>Zn(2+)</name>
        <dbReference type="ChEBI" id="CHEBI:29105"/>
    </ligand>
</feature>
<dbReference type="Proteomes" id="UP000245469">
    <property type="component" value="Unassembled WGS sequence"/>
</dbReference>
<keyword evidence="4" id="KW-0456">Lyase</keyword>
<evidence type="ECO:0000256" key="4">
    <source>
        <dbReference type="ARBA" id="ARBA00023239"/>
    </source>
</evidence>
<dbReference type="PANTHER" id="PTHR11002:SF79">
    <property type="entry name" value="CARBONIC ANHYDRASE 2"/>
    <property type="match status" value="1"/>
</dbReference>
<reference evidence="9 10" key="1">
    <citation type="submission" date="2018-03" db="EMBL/GenBank/DDBJ databases">
        <title>Genomic Encyclopedia of Archaeal and Bacterial Type Strains, Phase II (KMG-II): from individual species to whole genera.</title>
        <authorList>
            <person name="Goeker M."/>
        </authorList>
    </citation>
    <scope>NUCLEOTIDE SEQUENCE [LARGE SCALE GENOMIC DNA]</scope>
    <source>
        <strain evidence="9 10">DSM 44889</strain>
    </source>
</reference>
<evidence type="ECO:0000256" key="3">
    <source>
        <dbReference type="ARBA" id="ARBA00022833"/>
    </source>
</evidence>
<keyword evidence="7" id="KW-0479">Metal-binding</keyword>
<keyword evidence="3 7" id="KW-0862">Zinc</keyword>
<evidence type="ECO:0000256" key="8">
    <source>
        <dbReference type="SAM" id="MobiDB-lite"/>
    </source>
</evidence>
<gene>
    <name evidence="9" type="ORF">BXY45_101109</name>
</gene>
<evidence type="ECO:0000313" key="10">
    <source>
        <dbReference type="Proteomes" id="UP000245469"/>
    </source>
</evidence>
<accession>A0A316AGX4</accession>
<dbReference type="SUPFAM" id="SSF53056">
    <property type="entry name" value="beta-carbonic anhydrase, cab"/>
    <property type="match status" value="1"/>
</dbReference>
<dbReference type="Pfam" id="PF00484">
    <property type="entry name" value="Pro_CA"/>
    <property type="match status" value="1"/>
</dbReference>
<dbReference type="EMBL" id="QGDQ01000001">
    <property type="protein sequence ID" value="PWJ56134.1"/>
    <property type="molecule type" value="Genomic_DNA"/>
</dbReference>
<dbReference type="GO" id="GO:0004089">
    <property type="term" value="F:carbonate dehydratase activity"/>
    <property type="evidence" value="ECO:0007669"/>
    <property type="project" value="UniProtKB-EC"/>
</dbReference>
<name>A0A316AGX4_9ACTN</name>
<keyword evidence="10" id="KW-1185">Reference proteome</keyword>
<organism evidence="9 10">
    <name type="scientific">Quadrisphaera granulorum</name>
    <dbReference type="NCBI Taxonomy" id="317664"/>
    <lineage>
        <taxon>Bacteria</taxon>
        <taxon>Bacillati</taxon>
        <taxon>Actinomycetota</taxon>
        <taxon>Actinomycetes</taxon>
        <taxon>Kineosporiales</taxon>
        <taxon>Kineosporiaceae</taxon>
        <taxon>Quadrisphaera</taxon>
    </lineage>
</organism>
<proteinExistence type="inferred from homology"/>
<evidence type="ECO:0000256" key="2">
    <source>
        <dbReference type="ARBA" id="ARBA00012925"/>
    </source>
</evidence>
<evidence type="ECO:0000313" key="9">
    <source>
        <dbReference type="EMBL" id="PWJ56134.1"/>
    </source>
</evidence>
<comment type="catalytic activity">
    <reaction evidence="6">
        <text>hydrogencarbonate + H(+) = CO2 + H2O</text>
        <dbReference type="Rhea" id="RHEA:10748"/>
        <dbReference type="ChEBI" id="CHEBI:15377"/>
        <dbReference type="ChEBI" id="CHEBI:15378"/>
        <dbReference type="ChEBI" id="CHEBI:16526"/>
        <dbReference type="ChEBI" id="CHEBI:17544"/>
        <dbReference type="EC" id="4.2.1.1"/>
    </reaction>
</comment>
<evidence type="ECO:0000256" key="1">
    <source>
        <dbReference type="ARBA" id="ARBA00006217"/>
    </source>
</evidence>
<feature type="binding site" evidence="7">
    <location>
        <position position="128"/>
    </location>
    <ligand>
        <name>Zn(2+)</name>
        <dbReference type="ChEBI" id="CHEBI:29105"/>
    </ligand>
</feature>
<dbReference type="PANTHER" id="PTHR11002">
    <property type="entry name" value="CARBONIC ANHYDRASE"/>
    <property type="match status" value="1"/>
</dbReference>
<dbReference type="GO" id="GO:0015976">
    <property type="term" value="P:carbon utilization"/>
    <property type="evidence" value="ECO:0007669"/>
    <property type="project" value="InterPro"/>
</dbReference>
<dbReference type="EC" id="4.2.1.1" evidence="2"/>
<comment type="function">
    <text evidence="5">Catalyzes the reversible hydration of carbon dioxide to form bicarbonate.</text>
</comment>
<sequence>MRLRHHAAVPVLPPSVRPDSPPPSAERPSTPAQAWAALAAGNERFVVERSSEVGTASKRAELVTEQRPFALVVGCSDSRVPAEFVFDADLGDLFVVRTAGHVVDSAVLGSVEYGVDVLGVPLVVVLGHERCGAVGAALDALDGGSVPGGYVRDIVERVAPSILVARHGRARDDDPAVEATIVGAAHVKATANLLRDRSSALARAVEAGRAAVVGAAYELATGRVTLLEGADSVNA</sequence>
<dbReference type="InterPro" id="IPR015892">
    <property type="entry name" value="Carbonic_anhydrase_CS"/>
</dbReference>
<feature type="region of interest" description="Disordered" evidence="8">
    <location>
        <begin position="1"/>
        <end position="30"/>
    </location>
</feature>
<dbReference type="SMART" id="SM00947">
    <property type="entry name" value="Pro_CA"/>
    <property type="match status" value="1"/>
</dbReference>
<dbReference type="PROSITE" id="PS00704">
    <property type="entry name" value="PROK_CO2_ANHYDRASE_1"/>
    <property type="match status" value="1"/>
</dbReference>
<dbReference type="Gene3D" id="3.40.1050.10">
    <property type="entry name" value="Carbonic anhydrase"/>
    <property type="match status" value="1"/>
</dbReference>
<dbReference type="GO" id="GO:0008270">
    <property type="term" value="F:zinc ion binding"/>
    <property type="evidence" value="ECO:0007669"/>
    <property type="project" value="InterPro"/>
</dbReference>
<dbReference type="InterPro" id="IPR036874">
    <property type="entry name" value="Carbonic_anhydrase_sf"/>
</dbReference>
<feature type="binding site" evidence="7">
    <location>
        <position position="75"/>
    </location>
    <ligand>
        <name>Zn(2+)</name>
        <dbReference type="ChEBI" id="CHEBI:29105"/>
    </ligand>
</feature>
<protein>
    <recommendedName>
        <fullName evidence="2">carbonic anhydrase</fullName>
        <ecNumber evidence="2">4.2.1.1</ecNumber>
    </recommendedName>
</protein>
<dbReference type="InterPro" id="IPR001765">
    <property type="entry name" value="Carbonic_anhydrase"/>
</dbReference>
<comment type="cofactor">
    <cofactor evidence="7">
        <name>Zn(2+)</name>
        <dbReference type="ChEBI" id="CHEBI:29105"/>
    </cofactor>
    <text evidence="7">Binds 1 zinc ion per subunit.</text>
</comment>
<feature type="compositionally biased region" description="Pro residues" evidence="8">
    <location>
        <begin position="11"/>
        <end position="25"/>
    </location>
</feature>
<comment type="similarity">
    <text evidence="1">Belongs to the beta-class carbonic anhydrase family.</text>
</comment>
<evidence type="ECO:0000256" key="5">
    <source>
        <dbReference type="ARBA" id="ARBA00024993"/>
    </source>
</evidence>
<evidence type="ECO:0000256" key="7">
    <source>
        <dbReference type="PIRSR" id="PIRSR601765-1"/>
    </source>
</evidence>
<feature type="binding site" evidence="7">
    <location>
        <position position="77"/>
    </location>
    <ligand>
        <name>Zn(2+)</name>
        <dbReference type="ChEBI" id="CHEBI:29105"/>
    </ligand>
</feature>